<sequence length="269" mass="29789">MIKKIFPVLLILLLLGVSGYFYFQKKASAPPVSPEVKKVQQEMLANCKYDRDFCIYSANALGEKAGGSTMTTESILYGKKIKMVLKNDGKGNTESTNYSDGVEEGTYISLNGVVYMKNQGETVWTEYPKEETGKNVDKAYDINEILKNTGNVNVKDTAIDSESANDLVVKKIGSEKCGVHTCAIFEVSFVSMTDSLTKIWVDTTDHYARKMESKTPGEGLSTIYFDYEPVTITKPSPLKKMPAVDSTTYEAPEVNVNTDETIPVEELSQ</sequence>
<name>A0A2M6YUZ2_9BACT</name>
<evidence type="ECO:0000256" key="1">
    <source>
        <dbReference type="SAM" id="MobiDB-lite"/>
    </source>
</evidence>
<protein>
    <submittedName>
        <fullName evidence="2">Uncharacterized protein</fullName>
    </submittedName>
</protein>
<dbReference type="Proteomes" id="UP000230184">
    <property type="component" value="Unassembled WGS sequence"/>
</dbReference>
<reference evidence="3" key="1">
    <citation type="submission" date="2017-09" db="EMBL/GenBank/DDBJ databases">
        <title>Depth-based differentiation of microbial function through sediment-hosted aquifers and enrichment of novel symbionts in the deep terrestrial subsurface.</title>
        <authorList>
            <person name="Probst A.J."/>
            <person name="Ladd B."/>
            <person name="Jarett J.K."/>
            <person name="Geller-Mcgrath D.E."/>
            <person name="Sieber C.M.K."/>
            <person name="Emerson J.B."/>
            <person name="Anantharaman K."/>
            <person name="Thomas B.C."/>
            <person name="Malmstrom R."/>
            <person name="Stieglmeier M."/>
            <person name="Klingl A."/>
            <person name="Woyke T."/>
            <person name="Ryan C.M."/>
            <person name="Banfield J.F."/>
        </authorList>
    </citation>
    <scope>NUCLEOTIDE SEQUENCE [LARGE SCALE GENOMIC DNA]</scope>
</reference>
<accession>A0A2M6YUZ2</accession>
<dbReference type="AlphaFoldDB" id="A0A2M6YUZ2"/>
<comment type="caution">
    <text evidence="2">The sequence shown here is derived from an EMBL/GenBank/DDBJ whole genome shotgun (WGS) entry which is preliminary data.</text>
</comment>
<proteinExistence type="predicted"/>
<feature type="region of interest" description="Disordered" evidence="1">
    <location>
        <begin position="250"/>
        <end position="269"/>
    </location>
</feature>
<organism evidence="2 3">
    <name type="scientific">Candidatus Roizmanbacteria bacterium CG07_land_8_20_14_0_80_34_15</name>
    <dbReference type="NCBI Taxonomy" id="1974849"/>
    <lineage>
        <taxon>Bacteria</taxon>
        <taxon>Candidatus Roizmaniibacteriota</taxon>
    </lineage>
</organism>
<dbReference type="EMBL" id="PEWY01000043">
    <property type="protein sequence ID" value="PIU37313.1"/>
    <property type="molecule type" value="Genomic_DNA"/>
</dbReference>
<evidence type="ECO:0000313" key="2">
    <source>
        <dbReference type="EMBL" id="PIU37313.1"/>
    </source>
</evidence>
<gene>
    <name evidence="2" type="ORF">COT02_01510</name>
</gene>
<feature type="compositionally biased region" description="Polar residues" evidence="1">
    <location>
        <begin position="250"/>
        <end position="260"/>
    </location>
</feature>
<evidence type="ECO:0000313" key="3">
    <source>
        <dbReference type="Proteomes" id="UP000230184"/>
    </source>
</evidence>